<gene>
    <name evidence="1" type="ORF">LCGC14_0221200</name>
</gene>
<proteinExistence type="predicted"/>
<protein>
    <submittedName>
        <fullName evidence="1">Uncharacterized protein</fullName>
    </submittedName>
</protein>
<name>A0A0F9UUR8_9ZZZZ</name>
<evidence type="ECO:0000313" key="1">
    <source>
        <dbReference type="EMBL" id="KKN91252.1"/>
    </source>
</evidence>
<dbReference type="AlphaFoldDB" id="A0A0F9UUR8"/>
<comment type="caution">
    <text evidence="1">The sequence shown here is derived from an EMBL/GenBank/DDBJ whole genome shotgun (WGS) entry which is preliminary data.</text>
</comment>
<organism evidence="1">
    <name type="scientific">marine sediment metagenome</name>
    <dbReference type="NCBI Taxonomy" id="412755"/>
    <lineage>
        <taxon>unclassified sequences</taxon>
        <taxon>metagenomes</taxon>
        <taxon>ecological metagenomes</taxon>
    </lineage>
</organism>
<sequence>MIEEKPPKTLEGWTVTTLWFKRGIDDPKPLKYKVWSPPGCSNNDRIKLLEKAANQIVGLVWELVGADPIVIQGQFKSEISEGVE</sequence>
<dbReference type="EMBL" id="LAZR01000105">
    <property type="protein sequence ID" value="KKN91252.1"/>
    <property type="molecule type" value="Genomic_DNA"/>
</dbReference>
<reference evidence="1" key="1">
    <citation type="journal article" date="2015" name="Nature">
        <title>Complex archaea that bridge the gap between prokaryotes and eukaryotes.</title>
        <authorList>
            <person name="Spang A."/>
            <person name="Saw J.H."/>
            <person name="Jorgensen S.L."/>
            <person name="Zaremba-Niedzwiedzka K."/>
            <person name="Martijn J."/>
            <person name="Lind A.E."/>
            <person name="van Eijk R."/>
            <person name="Schleper C."/>
            <person name="Guy L."/>
            <person name="Ettema T.J."/>
        </authorList>
    </citation>
    <scope>NUCLEOTIDE SEQUENCE</scope>
</reference>
<accession>A0A0F9UUR8</accession>